<dbReference type="EMBL" id="CCYD01001934">
    <property type="protein sequence ID" value="CEG46088.1"/>
    <property type="molecule type" value="Genomic_DNA"/>
</dbReference>
<keyword evidence="3" id="KW-1185">Reference proteome</keyword>
<feature type="compositionally biased region" description="Polar residues" evidence="1">
    <location>
        <begin position="9"/>
        <end position="37"/>
    </location>
</feature>
<feature type="region of interest" description="Disordered" evidence="1">
    <location>
        <begin position="1"/>
        <end position="37"/>
    </location>
</feature>
<dbReference type="RefSeq" id="XP_024582457.1">
    <property type="nucleotide sequence ID" value="XM_024716906.1"/>
</dbReference>
<name>A0A0P1AXW6_PLAHL</name>
<proteinExistence type="predicted"/>
<dbReference type="GeneID" id="36397466"/>
<sequence length="84" mass="9278">MGRVDGRSTWKTSQHFGFGSQKPSLGYSNEPGTRSRGTYSVRHETHLWSLCLARCGILTLLGLAKLRSFTQSVKAPPQPIRSST</sequence>
<evidence type="ECO:0000313" key="2">
    <source>
        <dbReference type="EMBL" id="CEG46088.1"/>
    </source>
</evidence>
<reference evidence="3" key="1">
    <citation type="submission" date="2014-09" db="EMBL/GenBank/DDBJ databases">
        <authorList>
            <person name="Sharma Rahul"/>
            <person name="Thines Marco"/>
        </authorList>
    </citation>
    <scope>NUCLEOTIDE SEQUENCE [LARGE SCALE GENOMIC DNA]</scope>
</reference>
<evidence type="ECO:0000313" key="3">
    <source>
        <dbReference type="Proteomes" id="UP000054928"/>
    </source>
</evidence>
<organism evidence="2 3">
    <name type="scientific">Plasmopara halstedii</name>
    <name type="common">Downy mildew of sunflower</name>
    <dbReference type="NCBI Taxonomy" id="4781"/>
    <lineage>
        <taxon>Eukaryota</taxon>
        <taxon>Sar</taxon>
        <taxon>Stramenopiles</taxon>
        <taxon>Oomycota</taxon>
        <taxon>Peronosporomycetes</taxon>
        <taxon>Peronosporales</taxon>
        <taxon>Peronosporaceae</taxon>
        <taxon>Plasmopara</taxon>
    </lineage>
</organism>
<evidence type="ECO:0000256" key="1">
    <source>
        <dbReference type="SAM" id="MobiDB-lite"/>
    </source>
</evidence>
<dbReference type="AlphaFoldDB" id="A0A0P1AXW6"/>
<accession>A0A0P1AXW6</accession>
<dbReference type="Proteomes" id="UP000054928">
    <property type="component" value="Unassembled WGS sequence"/>
</dbReference>
<protein>
    <submittedName>
        <fullName evidence="2">Uncharacterized protein</fullName>
    </submittedName>
</protein>